<dbReference type="AlphaFoldDB" id="A0A0L0T244"/>
<accession>A0A0L0T244</accession>
<dbReference type="VEuPathDB" id="FungiDB:AMAG_19857"/>
<keyword evidence="1" id="KW-0472">Membrane</keyword>
<keyword evidence="3" id="KW-1185">Reference proteome</keyword>
<evidence type="ECO:0000313" key="2">
    <source>
        <dbReference type="EMBL" id="KNE68700.1"/>
    </source>
</evidence>
<dbReference type="EMBL" id="GG745358">
    <property type="protein sequence ID" value="KNE68700.1"/>
    <property type="molecule type" value="Genomic_DNA"/>
</dbReference>
<feature type="transmembrane region" description="Helical" evidence="1">
    <location>
        <begin position="89"/>
        <end position="117"/>
    </location>
</feature>
<dbReference type="Proteomes" id="UP000054350">
    <property type="component" value="Unassembled WGS sequence"/>
</dbReference>
<evidence type="ECO:0000256" key="1">
    <source>
        <dbReference type="SAM" id="Phobius"/>
    </source>
</evidence>
<keyword evidence="1" id="KW-0812">Transmembrane</keyword>
<organism evidence="2 3">
    <name type="scientific">Allomyces macrogynus (strain ATCC 38327)</name>
    <name type="common">Allomyces javanicus var. macrogynus</name>
    <dbReference type="NCBI Taxonomy" id="578462"/>
    <lineage>
        <taxon>Eukaryota</taxon>
        <taxon>Fungi</taxon>
        <taxon>Fungi incertae sedis</taxon>
        <taxon>Blastocladiomycota</taxon>
        <taxon>Blastocladiomycetes</taxon>
        <taxon>Blastocladiales</taxon>
        <taxon>Blastocladiaceae</taxon>
        <taxon>Allomyces</taxon>
    </lineage>
</organism>
<reference evidence="3" key="2">
    <citation type="submission" date="2009-11" db="EMBL/GenBank/DDBJ databases">
        <title>The Genome Sequence of Allomyces macrogynus strain ATCC 38327.</title>
        <authorList>
            <consortium name="The Broad Institute Genome Sequencing Platform"/>
            <person name="Russ C."/>
            <person name="Cuomo C."/>
            <person name="Shea T."/>
            <person name="Young S.K."/>
            <person name="Zeng Q."/>
            <person name="Koehrsen M."/>
            <person name="Haas B."/>
            <person name="Borodovsky M."/>
            <person name="Guigo R."/>
            <person name="Alvarado L."/>
            <person name="Berlin A."/>
            <person name="Borenstein D."/>
            <person name="Chen Z."/>
            <person name="Engels R."/>
            <person name="Freedman E."/>
            <person name="Gellesch M."/>
            <person name="Goldberg J."/>
            <person name="Griggs A."/>
            <person name="Gujja S."/>
            <person name="Heiman D."/>
            <person name="Hepburn T."/>
            <person name="Howarth C."/>
            <person name="Jen D."/>
            <person name="Larson L."/>
            <person name="Lewis B."/>
            <person name="Mehta T."/>
            <person name="Park D."/>
            <person name="Pearson M."/>
            <person name="Roberts A."/>
            <person name="Saif S."/>
            <person name="Shenoy N."/>
            <person name="Sisk P."/>
            <person name="Stolte C."/>
            <person name="Sykes S."/>
            <person name="Walk T."/>
            <person name="White J."/>
            <person name="Yandava C."/>
            <person name="Burger G."/>
            <person name="Gray M.W."/>
            <person name="Holland P.W.H."/>
            <person name="King N."/>
            <person name="Lang F.B.F."/>
            <person name="Roger A.J."/>
            <person name="Ruiz-Trillo I."/>
            <person name="Lander E."/>
            <person name="Nusbaum C."/>
        </authorList>
    </citation>
    <scope>NUCLEOTIDE SEQUENCE [LARGE SCALE GENOMIC DNA]</scope>
    <source>
        <strain evidence="3">ATCC 38327</strain>
    </source>
</reference>
<evidence type="ECO:0000313" key="3">
    <source>
        <dbReference type="Proteomes" id="UP000054350"/>
    </source>
</evidence>
<protein>
    <submittedName>
        <fullName evidence="2">Uncharacterized protein</fullName>
    </submittedName>
</protein>
<reference evidence="2 3" key="1">
    <citation type="submission" date="2009-11" db="EMBL/GenBank/DDBJ databases">
        <title>Annotation of Allomyces macrogynus ATCC 38327.</title>
        <authorList>
            <consortium name="The Broad Institute Genome Sequencing Platform"/>
            <person name="Russ C."/>
            <person name="Cuomo C."/>
            <person name="Burger G."/>
            <person name="Gray M.W."/>
            <person name="Holland P.W.H."/>
            <person name="King N."/>
            <person name="Lang F.B.F."/>
            <person name="Roger A.J."/>
            <person name="Ruiz-Trillo I."/>
            <person name="Young S.K."/>
            <person name="Zeng Q."/>
            <person name="Gargeya S."/>
            <person name="Fitzgerald M."/>
            <person name="Haas B."/>
            <person name="Abouelleil A."/>
            <person name="Alvarado L."/>
            <person name="Arachchi H.M."/>
            <person name="Berlin A."/>
            <person name="Chapman S.B."/>
            <person name="Gearin G."/>
            <person name="Goldberg J."/>
            <person name="Griggs A."/>
            <person name="Gujja S."/>
            <person name="Hansen M."/>
            <person name="Heiman D."/>
            <person name="Howarth C."/>
            <person name="Larimer J."/>
            <person name="Lui A."/>
            <person name="MacDonald P.J.P."/>
            <person name="McCowen C."/>
            <person name="Montmayeur A."/>
            <person name="Murphy C."/>
            <person name="Neiman D."/>
            <person name="Pearson M."/>
            <person name="Priest M."/>
            <person name="Roberts A."/>
            <person name="Saif S."/>
            <person name="Shea T."/>
            <person name="Sisk P."/>
            <person name="Stolte C."/>
            <person name="Sykes S."/>
            <person name="Wortman J."/>
            <person name="Nusbaum C."/>
            <person name="Birren B."/>
        </authorList>
    </citation>
    <scope>NUCLEOTIDE SEQUENCE [LARGE SCALE GENOMIC DNA]</scope>
    <source>
        <strain evidence="2 3">ATCC 38327</strain>
    </source>
</reference>
<sequence length="131" mass="13915">MGFASSRTAAAVGSDAKYHAVPGAGTLAAGEDPDPSASTCMVDMSNEKLAHVGGVYDSHSGATAWTASRYRRDSRDVLDARRGRRALPWYYDGCFLSKLVIAVAISLWIVAVMWIALTFDPSPPPRAAPDA</sequence>
<gene>
    <name evidence="2" type="ORF">AMAG_19857</name>
</gene>
<keyword evidence="1" id="KW-1133">Transmembrane helix</keyword>
<name>A0A0L0T244_ALLM3</name>
<proteinExistence type="predicted"/>